<sequence length="102" mass="11358">MVGRTTGGQIRPKAVLLASFRAAASRLYLAALGSKRSFAGIRSVRRRRFSASSPEQGSRSIPVAHPSVIARKRMRRRERNDSIEVSAIREVRFRPPRDGVLS</sequence>
<name>A0AAN9MW70_CANGL</name>
<dbReference type="AlphaFoldDB" id="A0AAN9MW70"/>
<evidence type="ECO:0000256" key="1">
    <source>
        <dbReference type="SAM" id="MobiDB-lite"/>
    </source>
</evidence>
<protein>
    <submittedName>
        <fullName evidence="2">Uncharacterized protein</fullName>
    </submittedName>
</protein>
<organism evidence="2 3">
    <name type="scientific">Canavalia gladiata</name>
    <name type="common">Sword bean</name>
    <name type="synonym">Dolichos gladiatus</name>
    <dbReference type="NCBI Taxonomy" id="3824"/>
    <lineage>
        <taxon>Eukaryota</taxon>
        <taxon>Viridiplantae</taxon>
        <taxon>Streptophyta</taxon>
        <taxon>Embryophyta</taxon>
        <taxon>Tracheophyta</taxon>
        <taxon>Spermatophyta</taxon>
        <taxon>Magnoliopsida</taxon>
        <taxon>eudicotyledons</taxon>
        <taxon>Gunneridae</taxon>
        <taxon>Pentapetalae</taxon>
        <taxon>rosids</taxon>
        <taxon>fabids</taxon>
        <taxon>Fabales</taxon>
        <taxon>Fabaceae</taxon>
        <taxon>Papilionoideae</taxon>
        <taxon>50 kb inversion clade</taxon>
        <taxon>NPAAA clade</taxon>
        <taxon>indigoferoid/millettioid clade</taxon>
        <taxon>Phaseoleae</taxon>
        <taxon>Canavalia</taxon>
    </lineage>
</organism>
<feature type="region of interest" description="Disordered" evidence="1">
    <location>
        <begin position="46"/>
        <end position="81"/>
    </location>
</feature>
<dbReference type="EMBL" id="JAYMYQ010000001">
    <property type="protein sequence ID" value="KAK7361711.1"/>
    <property type="molecule type" value="Genomic_DNA"/>
</dbReference>
<comment type="caution">
    <text evidence="2">The sequence shown here is derived from an EMBL/GenBank/DDBJ whole genome shotgun (WGS) entry which is preliminary data.</text>
</comment>
<evidence type="ECO:0000313" key="3">
    <source>
        <dbReference type="Proteomes" id="UP001367508"/>
    </source>
</evidence>
<keyword evidence="3" id="KW-1185">Reference proteome</keyword>
<accession>A0AAN9MW70</accession>
<proteinExistence type="predicted"/>
<gene>
    <name evidence="2" type="ORF">VNO77_03787</name>
</gene>
<reference evidence="2 3" key="1">
    <citation type="submission" date="2024-01" db="EMBL/GenBank/DDBJ databases">
        <title>The genomes of 5 underutilized Papilionoideae crops provide insights into root nodulation and disease resistanc.</title>
        <authorList>
            <person name="Jiang F."/>
        </authorList>
    </citation>
    <scope>NUCLEOTIDE SEQUENCE [LARGE SCALE GENOMIC DNA]</scope>
    <source>
        <strain evidence="2">LVBAO_FW01</strain>
        <tissue evidence="2">Leaves</tissue>
    </source>
</reference>
<dbReference type="Proteomes" id="UP001367508">
    <property type="component" value="Unassembled WGS sequence"/>
</dbReference>
<evidence type="ECO:0000313" key="2">
    <source>
        <dbReference type="EMBL" id="KAK7361711.1"/>
    </source>
</evidence>